<sequence>MPPVSPAMEISYEPPWISVPSAPPAPPEDAHPPGPAPAGDRRPAPARQRRALARRRFRAGAERGAVGRVPAVRQVRRLVVPVGALNPDAVRGRIVAAGAEMYDGVVSILDDRIADVIPFAEWVAAHPDSQTPEFQGTILPGLVDIHNHGGYGNRFDTVDPDEARRAAEFHHRRGTTTLLASVVTAPGDEMVAQVAMLRGLAEDGTIGGIHAEGPFLAEARCGAQDPRYLCDPDPELTERLLTAAGGQLRVMTLAPERVGYDKVAQRLSDSGVVVSLGHSDTEFPRFRAALRPNGFGSLVTHLANGMPPLHHRRPGPVAAGLVAAGDGDAIVELIGDGVHIDSGFGELVFATAPGRVALITDAMQAAGMPDGEYVLGPQQVTVTDGVARIANGSIAGGTSTLLDGVRWAALECGVPLRDAVCAASSVPAQAIGLTGVGDLRTGLFADLIVVDRDLRLRRVLRRGEWLS</sequence>
<proteinExistence type="inferred from homology"/>
<keyword evidence="2 5" id="KW-0378">Hydrolase</keyword>
<evidence type="ECO:0000256" key="3">
    <source>
        <dbReference type="SAM" id="MobiDB-lite"/>
    </source>
</evidence>
<comment type="similarity">
    <text evidence="1">Belongs to the metallo-dependent hydrolases superfamily. NagA family.</text>
</comment>
<dbReference type="Proteomes" id="UP000503540">
    <property type="component" value="Chromosome"/>
</dbReference>
<evidence type="ECO:0000259" key="4">
    <source>
        <dbReference type="Pfam" id="PF01979"/>
    </source>
</evidence>
<dbReference type="InterPro" id="IPR011059">
    <property type="entry name" value="Metal-dep_hydrolase_composite"/>
</dbReference>
<accession>A0A6G9YSN1</accession>
<dbReference type="GO" id="GO:0008448">
    <property type="term" value="F:N-acetylglucosamine-6-phosphate deacetylase activity"/>
    <property type="evidence" value="ECO:0007669"/>
    <property type="project" value="TreeGrafter"/>
</dbReference>
<dbReference type="EMBL" id="CP046172">
    <property type="protein sequence ID" value="QIS16171.1"/>
    <property type="molecule type" value="Genomic_DNA"/>
</dbReference>
<dbReference type="AlphaFoldDB" id="A0A6G9YSN1"/>
<name>A0A6G9YSN1_9NOCA</name>
<keyword evidence="6" id="KW-1185">Reference proteome</keyword>
<dbReference type="PANTHER" id="PTHR11113">
    <property type="entry name" value="N-ACETYLGLUCOSAMINE-6-PHOSPHATE DEACETYLASE"/>
    <property type="match status" value="1"/>
</dbReference>
<evidence type="ECO:0000313" key="5">
    <source>
        <dbReference type="EMBL" id="QIS16171.1"/>
    </source>
</evidence>
<reference evidence="5 6" key="1">
    <citation type="journal article" date="2019" name="ACS Chem. Biol.">
        <title>Identification and Mobilization of a Cryptic Antibiotic Biosynthesis Gene Locus from a Human-Pathogenic Nocardia Isolate.</title>
        <authorList>
            <person name="Herisse M."/>
            <person name="Ishida K."/>
            <person name="Porter J.L."/>
            <person name="Howden B."/>
            <person name="Hertweck C."/>
            <person name="Stinear T.P."/>
            <person name="Pidot S.J."/>
        </authorList>
    </citation>
    <scope>NUCLEOTIDE SEQUENCE [LARGE SCALE GENOMIC DNA]</scope>
    <source>
        <strain evidence="5 6">AUSMDU00012717</strain>
    </source>
</reference>
<dbReference type="Gene3D" id="2.30.40.10">
    <property type="entry name" value="Urease, subunit C, domain 1"/>
    <property type="match status" value="1"/>
</dbReference>
<organism evidence="5 6">
    <name type="scientific">Nocardia arthritidis</name>
    <dbReference type="NCBI Taxonomy" id="228602"/>
    <lineage>
        <taxon>Bacteria</taxon>
        <taxon>Bacillati</taxon>
        <taxon>Actinomycetota</taxon>
        <taxon>Actinomycetes</taxon>
        <taxon>Mycobacteriales</taxon>
        <taxon>Nocardiaceae</taxon>
        <taxon>Nocardia</taxon>
    </lineage>
</organism>
<feature type="compositionally biased region" description="Pro residues" evidence="3">
    <location>
        <begin position="21"/>
        <end position="36"/>
    </location>
</feature>
<feature type="region of interest" description="Disordered" evidence="3">
    <location>
        <begin position="1"/>
        <end position="50"/>
    </location>
</feature>
<evidence type="ECO:0000256" key="1">
    <source>
        <dbReference type="ARBA" id="ARBA00010716"/>
    </source>
</evidence>
<dbReference type="SUPFAM" id="SSF51556">
    <property type="entry name" value="Metallo-dependent hydrolases"/>
    <property type="match status" value="1"/>
</dbReference>
<gene>
    <name evidence="5" type="ORF">F5544_41805</name>
</gene>
<evidence type="ECO:0000313" key="6">
    <source>
        <dbReference type="Proteomes" id="UP000503540"/>
    </source>
</evidence>
<dbReference type="InterPro" id="IPR006680">
    <property type="entry name" value="Amidohydro-rel"/>
</dbReference>
<feature type="domain" description="Amidohydrolase-related" evidence="4">
    <location>
        <begin position="137"/>
        <end position="454"/>
    </location>
</feature>
<dbReference type="KEGG" id="nah:F5544_41805"/>
<protein>
    <submittedName>
        <fullName evidence="5">Amidohydrolase family protein</fullName>
    </submittedName>
</protein>
<dbReference type="Gene3D" id="3.20.20.140">
    <property type="entry name" value="Metal-dependent hydrolases"/>
    <property type="match status" value="1"/>
</dbReference>
<dbReference type="InterPro" id="IPR032466">
    <property type="entry name" value="Metal_Hydrolase"/>
</dbReference>
<dbReference type="GO" id="GO:0006046">
    <property type="term" value="P:N-acetylglucosamine catabolic process"/>
    <property type="evidence" value="ECO:0007669"/>
    <property type="project" value="TreeGrafter"/>
</dbReference>
<dbReference type="PANTHER" id="PTHR11113:SF14">
    <property type="entry name" value="N-ACETYLGLUCOSAMINE-6-PHOSPHATE DEACETYLASE"/>
    <property type="match status" value="1"/>
</dbReference>
<evidence type="ECO:0000256" key="2">
    <source>
        <dbReference type="ARBA" id="ARBA00022801"/>
    </source>
</evidence>
<dbReference type="Pfam" id="PF01979">
    <property type="entry name" value="Amidohydro_1"/>
    <property type="match status" value="1"/>
</dbReference>
<dbReference type="SUPFAM" id="SSF51338">
    <property type="entry name" value="Composite domain of metallo-dependent hydrolases"/>
    <property type="match status" value="1"/>
</dbReference>